<feature type="non-terminal residue" evidence="2">
    <location>
        <position position="74"/>
    </location>
</feature>
<feature type="compositionally biased region" description="Polar residues" evidence="1">
    <location>
        <begin position="1"/>
        <end position="17"/>
    </location>
</feature>
<name>A0A3E2HBG3_SCYLI</name>
<proteinExistence type="predicted"/>
<dbReference type="AlphaFoldDB" id="A0A3E2HBG3"/>
<protein>
    <submittedName>
        <fullName evidence="2">Uncharacterized protein</fullName>
    </submittedName>
</protein>
<evidence type="ECO:0000313" key="3">
    <source>
        <dbReference type="Proteomes" id="UP000258309"/>
    </source>
</evidence>
<dbReference type="SUPFAM" id="SSF57756">
    <property type="entry name" value="Retrovirus zinc finger-like domains"/>
    <property type="match status" value="1"/>
</dbReference>
<gene>
    <name evidence="2" type="ORF">B7463_g5579</name>
</gene>
<dbReference type="GO" id="GO:0008270">
    <property type="term" value="F:zinc ion binding"/>
    <property type="evidence" value="ECO:0007669"/>
    <property type="project" value="InterPro"/>
</dbReference>
<feature type="region of interest" description="Disordered" evidence="1">
    <location>
        <begin position="1"/>
        <end position="31"/>
    </location>
</feature>
<sequence length="74" mass="7869">MSQVNQTPSAQKATTVNAVLPSDQPAAKRGGAARLPLSEVQCYQYKKLGYYTSSCPQVSNVNTTPLGRRVAAAQ</sequence>
<keyword evidence="3" id="KW-1185">Reference proteome</keyword>
<evidence type="ECO:0000256" key="1">
    <source>
        <dbReference type="SAM" id="MobiDB-lite"/>
    </source>
</evidence>
<dbReference type="Proteomes" id="UP000258309">
    <property type="component" value="Unassembled WGS sequence"/>
</dbReference>
<organism evidence="2 3">
    <name type="scientific">Scytalidium lignicola</name>
    <name type="common">Hyphomycete</name>
    <dbReference type="NCBI Taxonomy" id="5539"/>
    <lineage>
        <taxon>Eukaryota</taxon>
        <taxon>Fungi</taxon>
        <taxon>Dikarya</taxon>
        <taxon>Ascomycota</taxon>
        <taxon>Pezizomycotina</taxon>
        <taxon>Leotiomycetes</taxon>
        <taxon>Leotiomycetes incertae sedis</taxon>
        <taxon>Scytalidium</taxon>
    </lineage>
</organism>
<reference evidence="2 3" key="1">
    <citation type="submission" date="2018-05" db="EMBL/GenBank/DDBJ databases">
        <title>Draft genome sequence of Scytalidium lignicola DSM 105466, a ubiquitous saprotrophic fungus.</title>
        <authorList>
            <person name="Buettner E."/>
            <person name="Gebauer A.M."/>
            <person name="Hofrichter M."/>
            <person name="Liers C."/>
            <person name="Kellner H."/>
        </authorList>
    </citation>
    <scope>NUCLEOTIDE SEQUENCE [LARGE SCALE GENOMIC DNA]</scope>
    <source>
        <strain evidence="2 3">DSM 105466</strain>
    </source>
</reference>
<evidence type="ECO:0000313" key="2">
    <source>
        <dbReference type="EMBL" id="RFU30749.1"/>
    </source>
</evidence>
<dbReference type="GO" id="GO:0003676">
    <property type="term" value="F:nucleic acid binding"/>
    <property type="evidence" value="ECO:0007669"/>
    <property type="project" value="InterPro"/>
</dbReference>
<dbReference type="InterPro" id="IPR036875">
    <property type="entry name" value="Znf_CCHC_sf"/>
</dbReference>
<accession>A0A3E2HBG3</accession>
<dbReference type="EMBL" id="NCSJ02000092">
    <property type="protein sequence ID" value="RFU30749.1"/>
    <property type="molecule type" value="Genomic_DNA"/>
</dbReference>
<comment type="caution">
    <text evidence="2">The sequence shown here is derived from an EMBL/GenBank/DDBJ whole genome shotgun (WGS) entry which is preliminary data.</text>
</comment>
<feature type="non-terminal residue" evidence="2">
    <location>
        <position position="1"/>
    </location>
</feature>